<evidence type="ECO:0000256" key="2">
    <source>
        <dbReference type="ARBA" id="ARBA00023125"/>
    </source>
</evidence>
<evidence type="ECO:0000313" key="6">
    <source>
        <dbReference type="Proteomes" id="UP001595699"/>
    </source>
</evidence>
<dbReference type="PROSITE" id="PS50932">
    <property type="entry name" value="HTH_LACI_2"/>
    <property type="match status" value="1"/>
</dbReference>
<dbReference type="SUPFAM" id="SSF53822">
    <property type="entry name" value="Periplasmic binding protein-like I"/>
    <property type="match status" value="1"/>
</dbReference>
<comment type="caution">
    <text evidence="5">The sequence shown here is derived from an EMBL/GenBank/DDBJ whole genome shotgun (WGS) entry which is preliminary data.</text>
</comment>
<dbReference type="CDD" id="cd06267">
    <property type="entry name" value="PBP1_LacI_sugar_binding-like"/>
    <property type="match status" value="1"/>
</dbReference>
<dbReference type="InterPro" id="IPR028082">
    <property type="entry name" value="Peripla_BP_I"/>
</dbReference>
<dbReference type="PANTHER" id="PTHR30146:SF153">
    <property type="entry name" value="LACTOSE OPERON REPRESSOR"/>
    <property type="match status" value="1"/>
</dbReference>
<reference evidence="6" key="1">
    <citation type="journal article" date="2019" name="Int. J. Syst. Evol. Microbiol.">
        <title>The Global Catalogue of Microorganisms (GCM) 10K type strain sequencing project: providing services to taxonomists for standard genome sequencing and annotation.</title>
        <authorList>
            <consortium name="The Broad Institute Genomics Platform"/>
            <consortium name="The Broad Institute Genome Sequencing Center for Infectious Disease"/>
            <person name="Wu L."/>
            <person name="Ma J."/>
        </authorList>
    </citation>
    <scope>NUCLEOTIDE SEQUENCE [LARGE SCALE GENOMIC DNA]</scope>
    <source>
        <strain evidence="6">CGMCC 4.7241</strain>
    </source>
</reference>
<dbReference type="InterPro" id="IPR046335">
    <property type="entry name" value="LacI/GalR-like_sensor"/>
</dbReference>
<keyword evidence="6" id="KW-1185">Reference proteome</keyword>
<dbReference type="InterPro" id="IPR000843">
    <property type="entry name" value="HTH_LacI"/>
</dbReference>
<keyword evidence="1" id="KW-0805">Transcription regulation</keyword>
<keyword evidence="2 5" id="KW-0238">DNA-binding</keyword>
<dbReference type="CDD" id="cd01392">
    <property type="entry name" value="HTH_LacI"/>
    <property type="match status" value="1"/>
</dbReference>
<evidence type="ECO:0000256" key="3">
    <source>
        <dbReference type="ARBA" id="ARBA00023163"/>
    </source>
</evidence>
<dbReference type="SUPFAM" id="SSF47413">
    <property type="entry name" value="lambda repressor-like DNA-binding domains"/>
    <property type="match status" value="1"/>
</dbReference>
<dbReference type="GO" id="GO:0003677">
    <property type="term" value="F:DNA binding"/>
    <property type="evidence" value="ECO:0007669"/>
    <property type="project" value="UniProtKB-KW"/>
</dbReference>
<dbReference type="Gene3D" id="3.40.50.2300">
    <property type="match status" value="2"/>
</dbReference>
<name>A0ABV7Y6D0_9ACTN</name>
<dbReference type="PROSITE" id="PS00356">
    <property type="entry name" value="HTH_LACI_1"/>
    <property type="match status" value="1"/>
</dbReference>
<evidence type="ECO:0000259" key="4">
    <source>
        <dbReference type="PROSITE" id="PS50932"/>
    </source>
</evidence>
<gene>
    <name evidence="5" type="ORF">ACFOUW_03785</name>
</gene>
<protein>
    <submittedName>
        <fullName evidence="5">LacI family DNA-binding transcriptional regulator</fullName>
    </submittedName>
</protein>
<dbReference type="Pfam" id="PF00356">
    <property type="entry name" value="LacI"/>
    <property type="match status" value="1"/>
</dbReference>
<dbReference type="PANTHER" id="PTHR30146">
    <property type="entry name" value="LACI-RELATED TRANSCRIPTIONAL REPRESSOR"/>
    <property type="match status" value="1"/>
</dbReference>
<dbReference type="Proteomes" id="UP001595699">
    <property type="component" value="Unassembled WGS sequence"/>
</dbReference>
<proteinExistence type="predicted"/>
<dbReference type="InterPro" id="IPR010982">
    <property type="entry name" value="Lambda_DNA-bd_dom_sf"/>
</dbReference>
<evidence type="ECO:0000256" key="1">
    <source>
        <dbReference type="ARBA" id="ARBA00023015"/>
    </source>
</evidence>
<dbReference type="RefSeq" id="WP_205120225.1">
    <property type="nucleotide sequence ID" value="NZ_JAFBCM010000001.1"/>
</dbReference>
<dbReference type="Pfam" id="PF13377">
    <property type="entry name" value="Peripla_BP_3"/>
    <property type="match status" value="1"/>
</dbReference>
<dbReference type="Gene3D" id="1.10.260.40">
    <property type="entry name" value="lambda repressor-like DNA-binding domains"/>
    <property type="match status" value="1"/>
</dbReference>
<feature type="domain" description="HTH lacI-type" evidence="4">
    <location>
        <begin position="11"/>
        <end position="65"/>
    </location>
</feature>
<organism evidence="5 6">
    <name type="scientific">Tenggerimyces flavus</name>
    <dbReference type="NCBI Taxonomy" id="1708749"/>
    <lineage>
        <taxon>Bacteria</taxon>
        <taxon>Bacillati</taxon>
        <taxon>Actinomycetota</taxon>
        <taxon>Actinomycetes</taxon>
        <taxon>Propionibacteriales</taxon>
        <taxon>Nocardioidaceae</taxon>
        <taxon>Tenggerimyces</taxon>
    </lineage>
</organism>
<dbReference type="EMBL" id="JBHRZH010000004">
    <property type="protein sequence ID" value="MFC3759944.1"/>
    <property type="molecule type" value="Genomic_DNA"/>
</dbReference>
<sequence length="350" mass="36582">MSGVARPPRRPSIKDVAALAQVSSKTVSNVLHGQIFVAEPTRARVLRAIDELDYRPDLNARSLRSGRSGILAVAVPNLEVPFFAELTSQIVTAARVQGYTVLIDETSGVRDREVDLLTGIAPRLADGVIFSPQGIGRSQLSSLLSSSARGPVVLLGEHILGLPVDHVLIDNVAAGADATACLLSLGRRRIAAIGLPPGYDDEQEHAALRLSGYRSALEAAGLPYDPSLVVAAGARRSSDGSAAMAGLLASSSPPDAVFCFTDLLALGAVRAVYEAGLRVPEDVAVVGFDNIAQTQISVPTISTIAPDKAAIASAAVDLIVRRLAGSMADPQVVQVRHDLIVRESTAGRSR</sequence>
<evidence type="ECO:0000313" key="5">
    <source>
        <dbReference type="EMBL" id="MFC3759944.1"/>
    </source>
</evidence>
<keyword evidence="3" id="KW-0804">Transcription</keyword>
<dbReference type="SMART" id="SM00354">
    <property type="entry name" value="HTH_LACI"/>
    <property type="match status" value="1"/>
</dbReference>
<accession>A0ABV7Y6D0</accession>